<evidence type="ECO:0000256" key="1">
    <source>
        <dbReference type="ARBA" id="ARBA00007151"/>
    </source>
</evidence>
<protein>
    <recommendedName>
        <fullName evidence="4">Small ribosomal subunit protein uS7 domain-containing protein</fullName>
    </recommendedName>
</protein>
<comment type="similarity">
    <text evidence="1">Belongs to the universal ribosomal protein uS7 family.</text>
</comment>
<dbReference type="CDD" id="cd14870">
    <property type="entry name" value="uS7_Mitochondria_Mammalian"/>
    <property type="match status" value="1"/>
</dbReference>
<dbReference type="InParanoid" id="H2Z0K8"/>
<dbReference type="GO" id="GO:1990904">
    <property type="term" value="C:ribonucleoprotein complex"/>
    <property type="evidence" value="ECO:0007669"/>
    <property type="project" value="UniProtKB-KW"/>
</dbReference>
<dbReference type="eggNOG" id="KOG3291">
    <property type="taxonomic scope" value="Eukaryota"/>
</dbReference>
<sequence length="228" mass="25722">MYKPTLNIFPTNVVEISTKLLSTSTISRAIYPDHYVEPNPDRKTYFDAESSKDDDLSTKMIKAAPNTFTYSVFFDPQLYKFEKMILKRGKGAIASNILKSALVRIKTVQLKKYHAASPKERESIEVNPLVIFHEALEKATPVLGLNRFKRGGTTYQIPFALGEKKKFFLASTWLLSYIRSGEPRNTAGLRLGNELLAAYNNQGSTIKRKQALHKNAEANRAYINIKAG</sequence>
<dbReference type="AlphaFoldDB" id="H2Z0K8"/>
<dbReference type="Ensembl" id="ENSCSAVT00000011251.1">
    <property type="protein sequence ID" value="ENSCSAVP00000011120.1"/>
    <property type="gene ID" value="ENSCSAVG00000006502.1"/>
</dbReference>
<dbReference type="STRING" id="51511.ENSCSAVP00000011120"/>
<dbReference type="OMA" id="DDTHRMA"/>
<reference evidence="6" key="1">
    <citation type="submission" date="2003-08" db="EMBL/GenBank/DDBJ databases">
        <authorList>
            <person name="Birren B."/>
            <person name="Nusbaum C."/>
            <person name="Abebe A."/>
            <person name="Abouelleil A."/>
            <person name="Adekoya E."/>
            <person name="Ait-zahra M."/>
            <person name="Allen N."/>
            <person name="Allen T."/>
            <person name="An P."/>
            <person name="Anderson M."/>
            <person name="Anderson S."/>
            <person name="Arachchi H."/>
            <person name="Armbruster J."/>
            <person name="Bachantsang P."/>
            <person name="Baldwin J."/>
            <person name="Barry A."/>
            <person name="Bayul T."/>
            <person name="Blitshsteyn B."/>
            <person name="Bloom T."/>
            <person name="Blye J."/>
            <person name="Boguslavskiy L."/>
            <person name="Borowsky M."/>
            <person name="Boukhgalter B."/>
            <person name="Brunache A."/>
            <person name="Butler J."/>
            <person name="Calixte N."/>
            <person name="Calvo S."/>
            <person name="Camarata J."/>
            <person name="Campo K."/>
            <person name="Chang J."/>
            <person name="Cheshatsang Y."/>
            <person name="Citroen M."/>
            <person name="Collymore A."/>
            <person name="Considine T."/>
            <person name="Cook A."/>
            <person name="Cooke P."/>
            <person name="Corum B."/>
            <person name="Cuomo C."/>
            <person name="David R."/>
            <person name="Dawoe T."/>
            <person name="Degray S."/>
            <person name="Dodge S."/>
            <person name="Dooley K."/>
            <person name="Dorje P."/>
            <person name="Dorjee K."/>
            <person name="Dorris L."/>
            <person name="Duffey N."/>
            <person name="Dupes A."/>
            <person name="Elkins T."/>
            <person name="Engels R."/>
            <person name="Erickson J."/>
            <person name="Farina A."/>
            <person name="Faro S."/>
            <person name="Ferreira P."/>
            <person name="Fischer H."/>
            <person name="Fitzgerald M."/>
            <person name="Foley K."/>
            <person name="Gage D."/>
            <person name="Galagan J."/>
            <person name="Gearin G."/>
            <person name="Gnerre S."/>
            <person name="Gnirke A."/>
            <person name="Goyette A."/>
            <person name="Graham J."/>
            <person name="Grandbois E."/>
            <person name="Gyaltsen K."/>
            <person name="Hafez N."/>
            <person name="Hagopian D."/>
            <person name="Hagos B."/>
            <person name="Hall J."/>
            <person name="Hatcher B."/>
            <person name="Heller A."/>
            <person name="Higgins H."/>
            <person name="Honan T."/>
            <person name="Horn A."/>
            <person name="Houde N."/>
            <person name="Hughes L."/>
            <person name="Hulme W."/>
            <person name="Husby E."/>
            <person name="Iliev I."/>
            <person name="Jaffe D."/>
            <person name="Jones C."/>
            <person name="Kamal M."/>
            <person name="Kamat A."/>
            <person name="Kamvysselis M."/>
            <person name="Karlsson E."/>
            <person name="Kells C."/>
            <person name="Kieu A."/>
            <person name="Kisner P."/>
            <person name="Kodira C."/>
            <person name="Kulbokas E."/>
            <person name="Labutti K."/>
            <person name="Lama D."/>
            <person name="Landers T."/>
            <person name="Leger J."/>
            <person name="Levine S."/>
            <person name="Lewis D."/>
            <person name="Lewis T."/>
            <person name="Lindblad-toh K."/>
            <person name="Liu X."/>
            <person name="Lokyitsang T."/>
            <person name="Lokyitsang Y."/>
            <person name="Lucien O."/>
            <person name="Lui A."/>
            <person name="Ma L.J."/>
            <person name="Mabbitt R."/>
            <person name="Macdonald J."/>
            <person name="Maclean C."/>
            <person name="Major J."/>
            <person name="Manning J."/>
            <person name="Marabella R."/>
            <person name="Maru K."/>
            <person name="Matthews C."/>
            <person name="Mauceli E."/>
            <person name="Mccarthy M."/>
            <person name="Mcdonough S."/>
            <person name="Mcghee T."/>
            <person name="Meldrim J."/>
            <person name="Meneus L."/>
            <person name="Mesirov J."/>
            <person name="Mihalev A."/>
            <person name="Mihova T."/>
            <person name="Mikkelsen T."/>
            <person name="Mlenga V."/>
            <person name="Moru K."/>
            <person name="Mozes J."/>
            <person name="Mulrain L."/>
            <person name="Munson G."/>
            <person name="Naylor J."/>
            <person name="Newes C."/>
            <person name="Nguyen C."/>
            <person name="Nguyen N."/>
            <person name="Nguyen T."/>
            <person name="Nicol R."/>
            <person name="Nielsen C."/>
            <person name="Nizzari M."/>
            <person name="Norbu C."/>
            <person name="Norbu N."/>
            <person name="O'donnell P."/>
            <person name="Okoawo O."/>
            <person name="O'leary S."/>
            <person name="Omotosho B."/>
            <person name="O'neill K."/>
            <person name="Osman S."/>
            <person name="Parker S."/>
            <person name="Perrin D."/>
            <person name="Phunkhang P."/>
            <person name="Piqani B."/>
            <person name="Purcell S."/>
            <person name="Rachupka T."/>
            <person name="Ramasamy U."/>
            <person name="Rameau R."/>
            <person name="Ray V."/>
            <person name="Raymond C."/>
            <person name="Retta R."/>
            <person name="Richardson S."/>
            <person name="Rise C."/>
            <person name="Rodriguez J."/>
            <person name="Rogers J."/>
            <person name="Rogov P."/>
            <person name="Rutman M."/>
            <person name="Schupbach R."/>
            <person name="Seaman C."/>
            <person name="Settipalli S."/>
            <person name="Sharpe T."/>
            <person name="Sheridan J."/>
            <person name="Sherpa N."/>
            <person name="Shi J."/>
            <person name="Smirnov S."/>
            <person name="Smith C."/>
            <person name="Sougnez C."/>
            <person name="Spencer B."/>
            <person name="Stalker J."/>
            <person name="Stange-thomann N."/>
            <person name="Stavropoulos S."/>
            <person name="Stetson K."/>
            <person name="Stone C."/>
            <person name="Stone S."/>
            <person name="Stubbs M."/>
            <person name="Talamas J."/>
            <person name="Tchuinga P."/>
            <person name="Tenzing P."/>
            <person name="Tesfaye S."/>
            <person name="Theodore J."/>
            <person name="Thoulutsang Y."/>
            <person name="Topham K."/>
            <person name="Towey S."/>
            <person name="Tsamla T."/>
            <person name="Tsomo N."/>
            <person name="Vallee D."/>
            <person name="Vassiliev H."/>
            <person name="Venkataraman V."/>
            <person name="Vinson J."/>
            <person name="Vo A."/>
            <person name="Wade C."/>
            <person name="Wang S."/>
            <person name="Wangchuk T."/>
            <person name="Wangdi T."/>
            <person name="Whittaker C."/>
            <person name="Wilkinson J."/>
            <person name="Wu Y."/>
            <person name="Wyman D."/>
            <person name="Yadav S."/>
            <person name="Yang S."/>
            <person name="Yang X."/>
            <person name="Yeager S."/>
            <person name="Yee E."/>
            <person name="Young G."/>
            <person name="Zainoun J."/>
            <person name="Zembeck L."/>
            <person name="Zimmer A."/>
            <person name="Zody M."/>
            <person name="Lander E."/>
        </authorList>
    </citation>
    <scope>NUCLEOTIDE SEQUENCE [LARGE SCALE GENOMIC DNA]</scope>
</reference>
<evidence type="ECO:0000313" key="6">
    <source>
        <dbReference type="Proteomes" id="UP000007875"/>
    </source>
</evidence>
<name>H2Z0K8_CIOSA</name>
<dbReference type="PANTHER" id="PTHR11205">
    <property type="entry name" value="RIBOSOMAL PROTEIN S7"/>
    <property type="match status" value="1"/>
</dbReference>
<keyword evidence="6" id="KW-1185">Reference proteome</keyword>
<dbReference type="InterPro" id="IPR000235">
    <property type="entry name" value="Ribosomal_uS7"/>
</dbReference>
<feature type="domain" description="Small ribosomal subunit protein uS7" evidence="4">
    <location>
        <begin position="70"/>
        <end position="220"/>
    </location>
</feature>
<dbReference type="Gene3D" id="1.10.455.10">
    <property type="entry name" value="Ribosomal protein S7 domain"/>
    <property type="match status" value="1"/>
</dbReference>
<dbReference type="InterPro" id="IPR036823">
    <property type="entry name" value="Ribosomal_uS7_dom_sf"/>
</dbReference>
<keyword evidence="2" id="KW-0689">Ribosomal protein</keyword>
<evidence type="ECO:0000256" key="2">
    <source>
        <dbReference type="ARBA" id="ARBA00022980"/>
    </source>
</evidence>
<reference evidence="5" key="3">
    <citation type="submission" date="2025-09" db="UniProtKB">
        <authorList>
            <consortium name="Ensembl"/>
        </authorList>
    </citation>
    <scope>IDENTIFICATION</scope>
</reference>
<dbReference type="HOGENOM" id="CLU_072226_0_1_1"/>
<organism evidence="5 6">
    <name type="scientific">Ciona savignyi</name>
    <name type="common">Pacific transparent sea squirt</name>
    <dbReference type="NCBI Taxonomy" id="51511"/>
    <lineage>
        <taxon>Eukaryota</taxon>
        <taxon>Metazoa</taxon>
        <taxon>Chordata</taxon>
        <taxon>Tunicata</taxon>
        <taxon>Ascidiacea</taxon>
        <taxon>Phlebobranchia</taxon>
        <taxon>Cionidae</taxon>
        <taxon>Ciona</taxon>
    </lineage>
</organism>
<dbReference type="Pfam" id="PF00177">
    <property type="entry name" value="Ribosomal_S7"/>
    <property type="match status" value="1"/>
</dbReference>
<evidence type="ECO:0000259" key="4">
    <source>
        <dbReference type="Pfam" id="PF00177"/>
    </source>
</evidence>
<dbReference type="SUPFAM" id="SSF47973">
    <property type="entry name" value="Ribosomal protein S7"/>
    <property type="match status" value="1"/>
</dbReference>
<dbReference type="InterPro" id="IPR023798">
    <property type="entry name" value="Ribosomal_uS7_dom"/>
</dbReference>
<accession>H2Z0K8</accession>
<proteinExistence type="inferred from homology"/>
<evidence type="ECO:0000256" key="3">
    <source>
        <dbReference type="ARBA" id="ARBA00023274"/>
    </source>
</evidence>
<keyword evidence="3" id="KW-0687">Ribonucleoprotein</keyword>
<dbReference type="GeneTree" id="ENSGT00390000014620"/>
<dbReference type="Proteomes" id="UP000007875">
    <property type="component" value="Unassembled WGS sequence"/>
</dbReference>
<evidence type="ECO:0000313" key="5">
    <source>
        <dbReference type="Ensembl" id="ENSCSAVP00000011120.1"/>
    </source>
</evidence>
<dbReference type="GO" id="GO:0005840">
    <property type="term" value="C:ribosome"/>
    <property type="evidence" value="ECO:0007669"/>
    <property type="project" value="UniProtKB-KW"/>
</dbReference>
<reference evidence="5" key="2">
    <citation type="submission" date="2025-08" db="UniProtKB">
        <authorList>
            <consortium name="Ensembl"/>
        </authorList>
    </citation>
    <scope>IDENTIFICATION</scope>
</reference>
<dbReference type="GO" id="GO:0006412">
    <property type="term" value="P:translation"/>
    <property type="evidence" value="ECO:0007669"/>
    <property type="project" value="InterPro"/>
</dbReference>